<gene>
    <name evidence="6" type="ORF">NZD86_09055</name>
</gene>
<accession>A0ABY6Z7E7</accession>
<keyword evidence="1" id="KW-0540">Nuclease</keyword>
<evidence type="ECO:0000256" key="2">
    <source>
        <dbReference type="ARBA" id="ARBA00022801"/>
    </source>
</evidence>
<evidence type="ECO:0000259" key="5">
    <source>
        <dbReference type="SMART" id="SM00507"/>
    </source>
</evidence>
<evidence type="ECO:0000256" key="4">
    <source>
        <dbReference type="ARBA" id="ARBA00040194"/>
    </source>
</evidence>
<dbReference type="EMBL" id="CP104064">
    <property type="protein sequence ID" value="WAH38608.1"/>
    <property type="molecule type" value="Genomic_DNA"/>
</dbReference>
<dbReference type="Pfam" id="PF01844">
    <property type="entry name" value="HNH"/>
    <property type="match status" value="1"/>
</dbReference>
<sequence length="119" mass="13659">MPSKPMKPCSQPGCSALTREQYCENHKQYTREHDCYRGTSAQRGYDSRWRKARLAYLKKHPLCAECEREGSLTPATVVDHIVPHKGDKKLFWDKNNWQPMCKPHHDAKTAKEDGGFGNG</sequence>
<keyword evidence="6" id="KW-0255">Endonuclease</keyword>
<dbReference type="CDD" id="cd00085">
    <property type="entry name" value="HNHc"/>
    <property type="match status" value="1"/>
</dbReference>
<dbReference type="SMART" id="SM00507">
    <property type="entry name" value="HNHc"/>
    <property type="match status" value="1"/>
</dbReference>
<dbReference type="InterPro" id="IPR002711">
    <property type="entry name" value="HNH"/>
</dbReference>
<evidence type="ECO:0000256" key="3">
    <source>
        <dbReference type="ARBA" id="ARBA00038412"/>
    </source>
</evidence>
<dbReference type="PANTHER" id="PTHR41286:SF1">
    <property type="entry name" value="HNH NUCLEASE YAJD-RELATED"/>
    <property type="match status" value="1"/>
</dbReference>
<proteinExistence type="inferred from homology"/>
<evidence type="ECO:0000256" key="1">
    <source>
        <dbReference type="ARBA" id="ARBA00022722"/>
    </source>
</evidence>
<name>A0ABY6Z7E7_9BACL</name>
<protein>
    <recommendedName>
        <fullName evidence="4">Putative HNH nuclease YajD</fullName>
    </recommendedName>
</protein>
<keyword evidence="2" id="KW-0378">Hydrolase</keyword>
<evidence type="ECO:0000313" key="6">
    <source>
        <dbReference type="EMBL" id="WAH38608.1"/>
    </source>
</evidence>
<keyword evidence="7" id="KW-1185">Reference proteome</keyword>
<dbReference type="Gene3D" id="1.10.30.50">
    <property type="match status" value="1"/>
</dbReference>
<dbReference type="PANTHER" id="PTHR41286">
    <property type="entry name" value="HNH NUCLEASE YAJD-RELATED"/>
    <property type="match status" value="1"/>
</dbReference>
<dbReference type="InterPro" id="IPR003615">
    <property type="entry name" value="HNH_nuc"/>
</dbReference>
<reference evidence="6" key="1">
    <citation type="submission" date="2022-08" db="EMBL/GenBank/DDBJ databases">
        <title>Alicyclobacillus dauci DSM2870, complete genome.</title>
        <authorList>
            <person name="Wang Q."/>
            <person name="Cai R."/>
            <person name="Wang Z."/>
        </authorList>
    </citation>
    <scope>NUCLEOTIDE SEQUENCE</scope>
    <source>
        <strain evidence="6">DSM 28700</strain>
    </source>
</reference>
<dbReference type="Proteomes" id="UP001164803">
    <property type="component" value="Chromosome"/>
</dbReference>
<dbReference type="GO" id="GO:0004519">
    <property type="term" value="F:endonuclease activity"/>
    <property type="evidence" value="ECO:0007669"/>
    <property type="project" value="UniProtKB-KW"/>
</dbReference>
<feature type="domain" description="HNH nuclease" evidence="5">
    <location>
        <begin position="51"/>
        <end position="106"/>
    </location>
</feature>
<evidence type="ECO:0000313" key="7">
    <source>
        <dbReference type="Proteomes" id="UP001164803"/>
    </source>
</evidence>
<dbReference type="RefSeq" id="WP_268046194.1">
    <property type="nucleotide sequence ID" value="NZ_CP104064.1"/>
</dbReference>
<comment type="similarity">
    <text evidence="3">Belongs to the HNH nuclease family.</text>
</comment>
<organism evidence="6 7">
    <name type="scientific">Alicyclobacillus dauci</name>
    <dbReference type="NCBI Taxonomy" id="1475485"/>
    <lineage>
        <taxon>Bacteria</taxon>
        <taxon>Bacillati</taxon>
        <taxon>Bacillota</taxon>
        <taxon>Bacilli</taxon>
        <taxon>Bacillales</taxon>
        <taxon>Alicyclobacillaceae</taxon>
        <taxon>Alicyclobacillus</taxon>
    </lineage>
</organism>